<accession>A0A518DTG2</accession>
<dbReference type="KEGG" id="lcre:Pla8534_29440"/>
<dbReference type="RefSeq" id="WP_145053902.1">
    <property type="nucleotide sequence ID" value="NZ_CP036433.1"/>
</dbReference>
<sequence>MTTATMAKPPRKTESVAEITARYKIGEEAAAFLAKSETPSAFLEKCLEQKLVVDAAQFLTYWLPPKKAVWWCVLDFWWTHREQPTPETAALLDGIVRWLQEPTDEMRRDIRDVGRRPDCENAVKFLCNAVFFSEGSMNRADRQHVDPPAAMCNTQVFAALKNLARTQPREDREFFWRQILHIGLEVRQDKNDWILAE</sequence>
<dbReference type="Proteomes" id="UP000317648">
    <property type="component" value="Chromosome"/>
</dbReference>
<dbReference type="Pfam" id="PF22011">
    <property type="entry name" value="DUF6931"/>
    <property type="match status" value="1"/>
</dbReference>
<organism evidence="1 2">
    <name type="scientific">Lignipirellula cremea</name>
    <dbReference type="NCBI Taxonomy" id="2528010"/>
    <lineage>
        <taxon>Bacteria</taxon>
        <taxon>Pseudomonadati</taxon>
        <taxon>Planctomycetota</taxon>
        <taxon>Planctomycetia</taxon>
        <taxon>Pirellulales</taxon>
        <taxon>Pirellulaceae</taxon>
        <taxon>Lignipirellula</taxon>
    </lineage>
</organism>
<dbReference type="EMBL" id="CP036433">
    <property type="protein sequence ID" value="QDU95132.1"/>
    <property type="molecule type" value="Genomic_DNA"/>
</dbReference>
<keyword evidence="2" id="KW-1185">Reference proteome</keyword>
<dbReference type="AlphaFoldDB" id="A0A518DTG2"/>
<evidence type="ECO:0000313" key="1">
    <source>
        <dbReference type="EMBL" id="QDU95132.1"/>
    </source>
</evidence>
<gene>
    <name evidence="1" type="ORF">Pla8534_29440</name>
</gene>
<dbReference type="InterPro" id="IPR053855">
    <property type="entry name" value="DUF6931"/>
</dbReference>
<reference evidence="1 2" key="1">
    <citation type="submission" date="2019-02" db="EMBL/GenBank/DDBJ databases">
        <title>Deep-cultivation of Planctomycetes and their phenomic and genomic characterization uncovers novel biology.</title>
        <authorList>
            <person name="Wiegand S."/>
            <person name="Jogler M."/>
            <person name="Boedeker C."/>
            <person name="Pinto D."/>
            <person name="Vollmers J."/>
            <person name="Rivas-Marin E."/>
            <person name="Kohn T."/>
            <person name="Peeters S.H."/>
            <person name="Heuer A."/>
            <person name="Rast P."/>
            <person name="Oberbeckmann S."/>
            <person name="Bunk B."/>
            <person name="Jeske O."/>
            <person name="Meyerdierks A."/>
            <person name="Storesund J.E."/>
            <person name="Kallscheuer N."/>
            <person name="Luecker S."/>
            <person name="Lage O.M."/>
            <person name="Pohl T."/>
            <person name="Merkel B.J."/>
            <person name="Hornburger P."/>
            <person name="Mueller R.-W."/>
            <person name="Bruemmer F."/>
            <person name="Labrenz M."/>
            <person name="Spormann A.M."/>
            <person name="Op den Camp H."/>
            <person name="Overmann J."/>
            <person name="Amann R."/>
            <person name="Jetten M.S.M."/>
            <person name="Mascher T."/>
            <person name="Medema M.H."/>
            <person name="Devos D.P."/>
            <person name="Kaster A.-K."/>
            <person name="Ovreas L."/>
            <person name="Rohde M."/>
            <person name="Galperin M.Y."/>
            <person name="Jogler C."/>
        </authorList>
    </citation>
    <scope>NUCLEOTIDE SEQUENCE [LARGE SCALE GENOMIC DNA]</scope>
    <source>
        <strain evidence="1 2">Pla85_3_4</strain>
    </source>
</reference>
<proteinExistence type="predicted"/>
<protein>
    <submittedName>
        <fullName evidence="1">Uncharacterized protein</fullName>
    </submittedName>
</protein>
<evidence type="ECO:0000313" key="2">
    <source>
        <dbReference type="Proteomes" id="UP000317648"/>
    </source>
</evidence>
<dbReference type="OrthoDB" id="283999at2"/>
<name>A0A518DTG2_9BACT</name>